<accession>A0AAN8EMJ2</accession>
<dbReference type="AlphaFoldDB" id="A0AAN8EMJ2"/>
<evidence type="ECO:0000313" key="1">
    <source>
        <dbReference type="EMBL" id="KAK5964251.1"/>
    </source>
</evidence>
<name>A0AAN8EMJ2_TRICO</name>
<reference evidence="1 2" key="1">
    <citation type="submission" date="2019-10" db="EMBL/GenBank/DDBJ databases">
        <title>Assembly and Annotation for the nematode Trichostrongylus colubriformis.</title>
        <authorList>
            <person name="Martin J."/>
        </authorList>
    </citation>
    <scope>NUCLEOTIDE SEQUENCE [LARGE SCALE GENOMIC DNA]</scope>
    <source>
        <strain evidence="1">G859</strain>
        <tissue evidence="1">Whole worm</tissue>
    </source>
</reference>
<gene>
    <name evidence="1" type="ORF">GCK32_021378</name>
</gene>
<keyword evidence="2" id="KW-1185">Reference proteome</keyword>
<proteinExistence type="predicted"/>
<organism evidence="1 2">
    <name type="scientific">Trichostrongylus colubriformis</name>
    <name type="common">Black scour worm</name>
    <dbReference type="NCBI Taxonomy" id="6319"/>
    <lineage>
        <taxon>Eukaryota</taxon>
        <taxon>Metazoa</taxon>
        <taxon>Ecdysozoa</taxon>
        <taxon>Nematoda</taxon>
        <taxon>Chromadorea</taxon>
        <taxon>Rhabditida</taxon>
        <taxon>Rhabditina</taxon>
        <taxon>Rhabditomorpha</taxon>
        <taxon>Strongyloidea</taxon>
        <taxon>Trichostrongylidae</taxon>
        <taxon>Trichostrongylus</taxon>
    </lineage>
</organism>
<evidence type="ECO:0000313" key="2">
    <source>
        <dbReference type="Proteomes" id="UP001331761"/>
    </source>
</evidence>
<protein>
    <submittedName>
        <fullName evidence="1">Uncharacterized protein</fullName>
    </submittedName>
</protein>
<dbReference type="Proteomes" id="UP001331761">
    <property type="component" value="Unassembled WGS sequence"/>
</dbReference>
<dbReference type="EMBL" id="WIXE01026036">
    <property type="protein sequence ID" value="KAK5964251.1"/>
    <property type="molecule type" value="Genomic_DNA"/>
</dbReference>
<feature type="non-terminal residue" evidence="1">
    <location>
        <position position="1"/>
    </location>
</feature>
<sequence>EPNSNSAENERLQTLLRMKDEQLNKVKTRQHLSKWLPDVEQEFDKHKWKNMINSSSEYVFATAEV</sequence>
<comment type="caution">
    <text evidence="1">The sequence shown here is derived from an EMBL/GenBank/DDBJ whole genome shotgun (WGS) entry which is preliminary data.</text>
</comment>